<name>A0A8I1SLV8_9BACI</name>
<dbReference type="Proteomes" id="UP000664578">
    <property type="component" value="Unassembled WGS sequence"/>
</dbReference>
<keyword evidence="2" id="KW-0378">Hydrolase</keyword>
<reference evidence="2" key="1">
    <citation type="submission" date="2020-12" db="EMBL/GenBank/DDBJ databases">
        <title>PHA producing bacteria isolated from mangrove.</title>
        <authorList>
            <person name="Zheng W."/>
            <person name="Yu S."/>
            <person name="Huang Y."/>
        </authorList>
    </citation>
    <scope>NUCLEOTIDE SEQUENCE</scope>
    <source>
        <strain evidence="2">GN22-4</strain>
    </source>
</reference>
<dbReference type="Gene3D" id="1.10.30.50">
    <property type="match status" value="1"/>
</dbReference>
<protein>
    <submittedName>
        <fullName evidence="2">HNH endonuclease</fullName>
    </submittedName>
</protein>
<dbReference type="SMART" id="SM00507">
    <property type="entry name" value="HNHc"/>
    <property type="match status" value="1"/>
</dbReference>
<sequence>MITDLQFGEAFVRGKRYRRKQIHDLYKGQEQSEISTPKEYPYIFIFTKMSGEEYGTSHGWNDDQTTFFYTGEGQRGTMQLIKGNKAVMEHAANGETIYLFQYVESGIVEFLDEMTYVNHQLELMWDADGSFREAIMFELKRNHVLEEKANAISINSTVQEELLEKFYEEKNLTKKVAFLHRYIKARANGKCESCGAPASFKDKKGMPYLELHHINHLTDSGLNRVDQVAALCPICHSHIHHGQGGGNYNARLGTLIKEKELEAVQ</sequence>
<proteinExistence type="predicted"/>
<dbReference type="GO" id="GO:0003676">
    <property type="term" value="F:nucleic acid binding"/>
    <property type="evidence" value="ECO:0007669"/>
    <property type="project" value="InterPro"/>
</dbReference>
<dbReference type="CDD" id="cd00085">
    <property type="entry name" value="HNHc"/>
    <property type="match status" value="1"/>
</dbReference>
<evidence type="ECO:0000313" key="2">
    <source>
        <dbReference type="EMBL" id="MBN8252167.1"/>
    </source>
</evidence>
<keyword evidence="2" id="KW-0540">Nuclease</keyword>
<evidence type="ECO:0000313" key="3">
    <source>
        <dbReference type="Proteomes" id="UP000664578"/>
    </source>
</evidence>
<dbReference type="InterPro" id="IPR003615">
    <property type="entry name" value="HNH_nuc"/>
</dbReference>
<dbReference type="GO" id="GO:0008270">
    <property type="term" value="F:zinc ion binding"/>
    <property type="evidence" value="ECO:0007669"/>
    <property type="project" value="InterPro"/>
</dbReference>
<accession>A0A8I1SLV8</accession>
<comment type="caution">
    <text evidence="2">The sequence shown here is derived from an EMBL/GenBank/DDBJ whole genome shotgun (WGS) entry which is preliminary data.</text>
</comment>
<dbReference type="InterPro" id="IPR002711">
    <property type="entry name" value="HNH"/>
</dbReference>
<dbReference type="InterPro" id="IPR058712">
    <property type="entry name" value="SRA_ScoMcrA"/>
</dbReference>
<evidence type="ECO:0000259" key="1">
    <source>
        <dbReference type="SMART" id="SM00507"/>
    </source>
</evidence>
<feature type="domain" description="HNH nuclease" evidence="1">
    <location>
        <begin position="178"/>
        <end position="237"/>
    </location>
</feature>
<dbReference type="Pfam" id="PF01844">
    <property type="entry name" value="HNH"/>
    <property type="match status" value="1"/>
</dbReference>
<dbReference type="AlphaFoldDB" id="A0A8I1SLV8"/>
<dbReference type="RefSeq" id="WP_061784935.1">
    <property type="nucleotide sequence ID" value="NZ_CM125968.1"/>
</dbReference>
<dbReference type="GO" id="GO:0004519">
    <property type="term" value="F:endonuclease activity"/>
    <property type="evidence" value="ECO:0007669"/>
    <property type="project" value="UniProtKB-KW"/>
</dbReference>
<keyword evidence="2" id="KW-0255">Endonuclease</keyword>
<dbReference type="Pfam" id="PF26348">
    <property type="entry name" value="SRA_ScoMcrA"/>
    <property type="match status" value="1"/>
</dbReference>
<dbReference type="EMBL" id="JAEMWV010000005">
    <property type="protein sequence ID" value="MBN8252167.1"/>
    <property type="molecule type" value="Genomic_DNA"/>
</dbReference>
<organism evidence="2 3">
    <name type="scientific">Priestia flexa</name>
    <dbReference type="NCBI Taxonomy" id="86664"/>
    <lineage>
        <taxon>Bacteria</taxon>
        <taxon>Bacillati</taxon>
        <taxon>Bacillota</taxon>
        <taxon>Bacilli</taxon>
        <taxon>Bacillales</taxon>
        <taxon>Bacillaceae</taxon>
        <taxon>Priestia</taxon>
    </lineage>
</organism>
<gene>
    <name evidence="2" type="ORF">JF537_11340</name>
</gene>